<dbReference type="AlphaFoldDB" id="A0A0M0J4B8"/>
<dbReference type="PANTHER" id="PTHR10744:SF1">
    <property type="entry name" value="SMALL RIBOSOMAL SUBUNIT PROTEIN US17M"/>
    <property type="match status" value="1"/>
</dbReference>
<dbReference type="Gene3D" id="2.40.50.140">
    <property type="entry name" value="Nucleic acid-binding proteins"/>
    <property type="match status" value="1"/>
</dbReference>
<name>A0A0M0J4B8_9EUKA</name>
<dbReference type="InterPro" id="IPR000266">
    <property type="entry name" value="Ribosomal_uS17"/>
</dbReference>
<protein>
    <submittedName>
        <fullName evidence="4">30s ribosomal protein s17</fullName>
    </submittedName>
</protein>
<dbReference type="SUPFAM" id="SSF50249">
    <property type="entry name" value="Nucleic acid-binding proteins"/>
    <property type="match status" value="1"/>
</dbReference>
<dbReference type="Pfam" id="PF00366">
    <property type="entry name" value="Ribosomal_S17"/>
    <property type="match status" value="1"/>
</dbReference>
<comment type="caution">
    <text evidence="4">The sequence shown here is derived from an EMBL/GenBank/DDBJ whole genome shotgun (WGS) entry which is preliminary data.</text>
</comment>
<keyword evidence="3" id="KW-0687">Ribonucleoprotein</keyword>
<dbReference type="EMBL" id="JWZX01003371">
    <property type="protein sequence ID" value="KOO21335.1"/>
    <property type="molecule type" value="Genomic_DNA"/>
</dbReference>
<dbReference type="Proteomes" id="UP000037460">
    <property type="component" value="Unassembled WGS sequence"/>
</dbReference>
<accession>A0A0M0J4B8</accession>
<proteinExistence type="inferred from homology"/>
<organism evidence="4 5">
    <name type="scientific">Chrysochromulina tobinii</name>
    <dbReference type="NCBI Taxonomy" id="1460289"/>
    <lineage>
        <taxon>Eukaryota</taxon>
        <taxon>Haptista</taxon>
        <taxon>Haptophyta</taxon>
        <taxon>Prymnesiophyceae</taxon>
        <taxon>Prymnesiales</taxon>
        <taxon>Chrysochromulinaceae</taxon>
        <taxon>Chrysochromulina</taxon>
    </lineage>
</organism>
<reference evidence="5" key="1">
    <citation type="journal article" date="2015" name="PLoS Genet.">
        <title>Genome Sequence and Transcriptome Analyses of Chrysochromulina tobin: Metabolic Tools for Enhanced Algal Fitness in the Prominent Order Prymnesiales (Haptophyceae).</title>
        <authorList>
            <person name="Hovde B.T."/>
            <person name="Deodato C.R."/>
            <person name="Hunsperger H.M."/>
            <person name="Ryken S.A."/>
            <person name="Yost W."/>
            <person name="Jha R.K."/>
            <person name="Patterson J."/>
            <person name="Monnat R.J. Jr."/>
            <person name="Barlow S.B."/>
            <person name="Starkenburg S.R."/>
            <person name="Cattolico R.A."/>
        </authorList>
    </citation>
    <scope>NUCLEOTIDE SEQUENCE</scope>
    <source>
        <strain evidence="5">CCMP291</strain>
    </source>
</reference>
<dbReference type="GO" id="GO:0005739">
    <property type="term" value="C:mitochondrion"/>
    <property type="evidence" value="ECO:0007669"/>
    <property type="project" value="TreeGrafter"/>
</dbReference>
<gene>
    <name evidence="4" type="ORF">Ctob_003126</name>
</gene>
<evidence type="ECO:0000256" key="3">
    <source>
        <dbReference type="ARBA" id="ARBA00023274"/>
    </source>
</evidence>
<dbReference type="CDD" id="cd00364">
    <property type="entry name" value="Ribosomal_uS17"/>
    <property type="match status" value="1"/>
</dbReference>
<evidence type="ECO:0000313" key="4">
    <source>
        <dbReference type="EMBL" id="KOO21335.1"/>
    </source>
</evidence>
<dbReference type="GO" id="GO:1990904">
    <property type="term" value="C:ribonucleoprotein complex"/>
    <property type="evidence" value="ECO:0007669"/>
    <property type="project" value="UniProtKB-KW"/>
</dbReference>
<evidence type="ECO:0000313" key="5">
    <source>
        <dbReference type="Proteomes" id="UP000037460"/>
    </source>
</evidence>
<comment type="similarity">
    <text evidence="1">Belongs to the universal ribosomal protein uS17 family.</text>
</comment>
<dbReference type="GO" id="GO:0006412">
    <property type="term" value="P:translation"/>
    <property type="evidence" value="ECO:0007669"/>
    <property type="project" value="InterPro"/>
</dbReference>
<dbReference type="GO" id="GO:0003735">
    <property type="term" value="F:structural constituent of ribosome"/>
    <property type="evidence" value="ECO:0007669"/>
    <property type="project" value="InterPro"/>
</dbReference>
<sequence>MPQHLPRIRYMLGELVGRVTSVANNKTAVVQVPRLFRDPKVGKDVRRRTKMWAHDEFNLCALGDIVRLEPSRALSKKKAHIVAEIIHKENGSTPPTPFPSR</sequence>
<dbReference type="PANTHER" id="PTHR10744">
    <property type="entry name" value="40S RIBOSOMAL PROTEIN S11 FAMILY MEMBER"/>
    <property type="match status" value="1"/>
</dbReference>
<dbReference type="GO" id="GO:0005840">
    <property type="term" value="C:ribosome"/>
    <property type="evidence" value="ECO:0007669"/>
    <property type="project" value="UniProtKB-KW"/>
</dbReference>
<evidence type="ECO:0000256" key="2">
    <source>
        <dbReference type="ARBA" id="ARBA00022980"/>
    </source>
</evidence>
<evidence type="ECO:0000256" key="1">
    <source>
        <dbReference type="ARBA" id="ARBA00010254"/>
    </source>
</evidence>
<dbReference type="InterPro" id="IPR012340">
    <property type="entry name" value="NA-bd_OB-fold"/>
</dbReference>
<keyword evidence="2 4" id="KW-0689">Ribosomal protein</keyword>
<keyword evidence="5" id="KW-1185">Reference proteome</keyword>